<name>A0AAD5RQP5_9PEZI</name>
<dbReference type="InterPro" id="IPR002885">
    <property type="entry name" value="PPR_rpt"/>
</dbReference>
<dbReference type="PROSITE" id="PS51375">
    <property type="entry name" value="PPR"/>
    <property type="match status" value="1"/>
</dbReference>
<feature type="compositionally biased region" description="Polar residues" evidence="2">
    <location>
        <begin position="753"/>
        <end position="767"/>
    </location>
</feature>
<reference evidence="3" key="1">
    <citation type="submission" date="2022-07" db="EMBL/GenBank/DDBJ databases">
        <title>Draft genome sequence of Zalerion maritima ATCC 34329, a (micro)plastics degrading marine fungus.</title>
        <authorList>
            <person name="Paco A."/>
            <person name="Goncalves M.F.M."/>
            <person name="Rocha-Santos T.A.P."/>
            <person name="Alves A."/>
        </authorList>
    </citation>
    <scope>NUCLEOTIDE SEQUENCE</scope>
    <source>
        <strain evidence="3">ATCC 34329</strain>
    </source>
</reference>
<evidence type="ECO:0000313" key="4">
    <source>
        <dbReference type="Proteomes" id="UP001201980"/>
    </source>
</evidence>
<sequence>MSLGINALRRLFYIPTTHPALRASIRSRTGFRRLLSSSSTFFAGPPPAAANQPEHVNHPLVHGSNTQLGEALRELDLSEAELLATLDQYEQSAEKDGPATVHARTSASIDDGYPLIDISRVKPQRVYPETGSPVVAPFRRYPTRNETKASAQSHRKDMYAHLWGERNYFSGDWEKTYNNLANFTPYPTEWHSRVLEVYLNADQVKAFLHPEPGHSLWEIGQRTGAVLQLERNDDPMDSTKHCVILSGQESHLRKSIDEIVALLGEVRVKKRKLGEKYTPPPPAQQYPTEHLRLRRGYIRKTTGRTVDDFDPPPQWTKRSIEEYVGWIVTCVPSTEAQAVYVERKQEHQHRVVRKLVELLSGGPNGAPREILTTSTFKLALSYMGQRGTVFYKQLWSLFQFMQPLGIPYDAEVFNIMLENCAKSGNLYRFNKTLLVMHRQGFEPDMLTWQMLIRMIKAPLLKRKIVHDIRTRGLMRNPKDKANIAMEMVAHDLEHFIRSHRHTSHFQLRDFIAQQDAEYGDSKWLGLNTFKRIVETLSRFSLFEDCFHSIMYLARASDGGLQPSADAFNHILVHLLRQPGKFNRTFPKLAIKTIRAMEEVRDSFDAKTNLSGKGHAYKPNSKTFHLLFHLGYRLRLPNFMAVVWRYAAMRDLTTTWMRLKVTRYLVFGRTDRTNNTPVLLRSYVRRLFMDDVLARSLDQPLMAFLDTKRRVEVLQLAQLKDEPAVKYISSSNPDKTEEPEDPSAIEQGPRSISAHETVSITNATSRPRGSSHGMPTGLKRPELSELESRIELPPQGVDPPEAWHAHTSPGDLSMLSLWRSAASPTRRFDYDVWFRHGLAVAREYRHEYRDWIPKWPLSEALSYALGRDFQFRSCLEEFEAISAAVRSGKQRNGVSHAVWMKKNYKRLPTPLRIPIYNHHLSHLPYHFRFRSFGGDSNDVLQLHIGPKSGKKREKERKEAQRYRKMMKPYVDADEFSRLFAHIKSPEKNELIGWENLLMEHGHDVG</sequence>
<dbReference type="EMBL" id="JAKWBI020000125">
    <property type="protein sequence ID" value="KAJ2902070.1"/>
    <property type="molecule type" value="Genomic_DNA"/>
</dbReference>
<dbReference type="AlphaFoldDB" id="A0AAD5RQP5"/>
<feature type="repeat" description="PPR" evidence="1">
    <location>
        <begin position="409"/>
        <end position="443"/>
    </location>
</feature>
<protein>
    <submittedName>
        <fullName evidence="3">Pentatricopeptide repeat domain-containing protein</fullName>
    </submittedName>
</protein>
<proteinExistence type="predicted"/>
<dbReference type="InterPro" id="IPR011990">
    <property type="entry name" value="TPR-like_helical_dom_sf"/>
</dbReference>
<keyword evidence="4" id="KW-1185">Reference proteome</keyword>
<accession>A0AAD5RQP5</accession>
<feature type="region of interest" description="Disordered" evidence="2">
    <location>
        <begin position="724"/>
        <end position="778"/>
    </location>
</feature>
<evidence type="ECO:0000313" key="3">
    <source>
        <dbReference type="EMBL" id="KAJ2902070.1"/>
    </source>
</evidence>
<evidence type="ECO:0000256" key="2">
    <source>
        <dbReference type="SAM" id="MobiDB-lite"/>
    </source>
</evidence>
<dbReference type="Gene3D" id="1.25.40.10">
    <property type="entry name" value="Tetratricopeptide repeat domain"/>
    <property type="match status" value="1"/>
</dbReference>
<gene>
    <name evidence="3" type="ORF">MKZ38_001043</name>
</gene>
<dbReference type="Proteomes" id="UP001201980">
    <property type="component" value="Unassembled WGS sequence"/>
</dbReference>
<evidence type="ECO:0000256" key="1">
    <source>
        <dbReference type="PROSITE-ProRule" id="PRU00708"/>
    </source>
</evidence>
<organism evidence="3 4">
    <name type="scientific">Zalerion maritima</name>
    <dbReference type="NCBI Taxonomy" id="339359"/>
    <lineage>
        <taxon>Eukaryota</taxon>
        <taxon>Fungi</taxon>
        <taxon>Dikarya</taxon>
        <taxon>Ascomycota</taxon>
        <taxon>Pezizomycotina</taxon>
        <taxon>Sordariomycetes</taxon>
        <taxon>Lulworthiomycetidae</taxon>
        <taxon>Lulworthiales</taxon>
        <taxon>Lulworthiaceae</taxon>
        <taxon>Zalerion</taxon>
    </lineage>
</organism>
<comment type="caution">
    <text evidence="3">The sequence shown here is derived from an EMBL/GenBank/DDBJ whole genome shotgun (WGS) entry which is preliminary data.</text>
</comment>